<dbReference type="STRING" id="4529.A0A0E0RCB3"/>
<reference evidence="3" key="1">
    <citation type="submission" date="2013-06" db="EMBL/GenBank/DDBJ databases">
        <authorList>
            <person name="Zhao Q."/>
        </authorList>
    </citation>
    <scope>NUCLEOTIDE SEQUENCE</scope>
    <source>
        <strain evidence="3">cv. W1943</strain>
    </source>
</reference>
<dbReference type="Pfam" id="PF23622">
    <property type="entry name" value="LRR_At1g61320_AtMIF1"/>
    <property type="match status" value="1"/>
</dbReference>
<dbReference type="InterPro" id="IPR032675">
    <property type="entry name" value="LRR_dom_sf"/>
</dbReference>
<protein>
    <recommendedName>
        <fullName evidence="1">At1g61320/AtMIF1 LRR domain-containing protein</fullName>
    </recommendedName>
</protein>
<sequence length="407" mass="46816">MDQADRRRRHPELEHAAADDYGGAFSCHLPLHSGFKIPRLPTTACALMRRKKTHRTKLSLENLPEVIYLSSSNYLPCYEDLLCKVVSQLTVKEAGQTSILSSRWKDRWIYHSNLCFDHSEFPRYTADRFINYVNHVLQQHSFLAVDRFEIRFPLQKQQTKHVDRWVAFASASRAKHFVLDLSPAVRTNHQTEEHKYEFPVDLLNGQNGSPIISLRLGLVCLKLPSDFLGFKDLKKLELHLISDLGNLINLFLAKCPALERLSLSHCSMTDLNIPNPLCHLQYLKATGFTKNHSQFTCLRHLMNANYSGPSTLTVTNCISPVVHHHLKRVHMTGMIGLAGQFELAKYILLSAVDLELMIVDVAKERFAHMPWVLYPDKVQTVEQIAKDYLDPRGLYRHVLKVWGIFPW</sequence>
<evidence type="ECO:0000259" key="1">
    <source>
        <dbReference type="Pfam" id="PF23622"/>
    </source>
</evidence>
<dbReference type="Gramene" id="ORUFI11G25430.1">
    <property type="protein sequence ID" value="ORUFI11G25430.1"/>
    <property type="gene ID" value="ORUFI11G25430"/>
</dbReference>
<reference evidence="2" key="2">
    <citation type="submission" date="2015-06" db="UniProtKB">
        <authorList>
            <consortium name="EnsemblPlants"/>
        </authorList>
    </citation>
    <scope>IDENTIFICATION</scope>
</reference>
<dbReference type="SUPFAM" id="SSF81383">
    <property type="entry name" value="F-box domain"/>
    <property type="match status" value="1"/>
</dbReference>
<dbReference type="HOGENOM" id="CLU_010721_3_2_1"/>
<evidence type="ECO:0000313" key="3">
    <source>
        <dbReference type="Proteomes" id="UP000008022"/>
    </source>
</evidence>
<keyword evidence="3" id="KW-1185">Reference proteome</keyword>
<dbReference type="PANTHER" id="PTHR34145">
    <property type="entry name" value="OS02G0105600 PROTEIN"/>
    <property type="match status" value="1"/>
</dbReference>
<name>A0A0E0RCB3_ORYRU</name>
<feature type="domain" description="At1g61320/AtMIF1 LRR" evidence="1">
    <location>
        <begin position="136"/>
        <end position="289"/>
    </location>
</feature>
<dbReference type="InterPro" id="IPR055357">
    <property type="entry name" value="LRR_At1g61320_AtMIF1"/>
</dbReference>
<dbReference type="InterPro" id="IPR036047">
    <property type="entry name" value="F-box-like_dom_sf"/>
</dbReference>
<dbReference type="eggNOG" id="ENOG502R63W">
    <property type="taxonomic scope" value="Eukaryota"/>
</dbReference>
<evidence type="ECO:0000313" key="2">
    <source>
        <dbReference type="EnsemblPlants" id="ORUFI11G25430.1"/>
    </source>
</evidence>
<dbReference type="Proteomes" id="UP000008022">
    <property type="component" value="Unassembled WGS sequence"/>
</dbReference>
<organism evidence="2 3">
    <name type="scientific">Oryza rufipogon</name>
    <name type="common">Brownbeard rice</name>
    <name type="synonym">Asian wild rice</name>
    <dbReference type="NCBI Taxonomy" id="4529"/>
    <lineage>
        <taxon>Eukaryota</taxon>
        <taxon>Viridiplantae</taxon>
        <taxon>Streptophyta</taxon>
        <taxon>Embryophyta</taxon>
        <taxon>Tracheophyta</taxon>
        <taxon>Spermatophyta</taxon>
        <taxon>Magnoliopsida</taxon>
        <taxon>Liliopsida</taxon>
        <taxon>Poales</taxon>
        <taxon>Poaceae</taxon>
        <taxon>BOP clade</taxon>
        <taxon>Oryzoideae</taxon>
        <taxon>Oryzeae</taxon>
        <taxon>Oryzinae</taxon>
        <taxon>Oryza</taxon>
    </lineage>
</organism>
<dbReference type="Gene3D" id="3.80.10.10">
    <property type="entry name" value="Ribonuclease Inhibitor"/>
    <property type="match status" value="1"/>
</dbReference>
<proteinExistence type="predicted"/>
<dbReference type="InterPro" id="IPR053772">
    <property type="entry name" value="At1g61320/At1g61330-like"/>
</dbReference>
<dbReference type="SUPFAM" id="SSF52047">
    <property type="entry name" value="RNI-like"/>
    <property type="match status" value="1"/>
</dbReference>
<dbReference type="PANTHER" id="PTHR34145:SF48">
    <property type="entry name" value="OS01G0553400 PROTEIN"/>
    <property type="match status" value="1"/>
</dbReference>
<dbReference type="EnsemblPlants" id="ORUFI11G25430.1">
    <property type="protein sequence ID" value="ORUFI11G25430.1"/>
    <property type="gene ID" value="ORUFI11G25430"/>
</dbReference>
<accession>A0A0E0RCB3</accession>
<dbReference type="OMA" id="AVEYMTL"/>
<dbReference type="AlphaFoldDB" id="A0A0E0RCB3"/>